<evidence type="ECO:0000313" key="1">
    <source>
        <dbReference type="EMBL" id="KAJ0171259.1"/>
    </source>
</evidence>
<proteinExistence type="predicted"/>
<reference evidence="1 2" key="1">
    <citation type="journal article" date="2021" name="Front. Genet.">
        <title>Chromosome-Level Genome Assembly Reveals Significant Gene Expansion in the Toll and IMD Signaling Pathways of Dendrolimus kikuchii.</title>
        <authorList>
            <person name="Zhou J."/>
            <person name="Wu P."/>
            <person name="Xiong Z."/>
            <person name="Liu N."/>
            <person name="Zhao N."/>
            <person name="Ji M."/>
            <person name="Qiu Y."/>
            <person name="Yang B."/>
        </authorList>
    </citation>
    <scope>NUCLEOTIDE SEQUENCE [LARGE SCALE GENOMIC DNA]</scope>
    <source>
        <strain evidence="1">Ann1</strain>
    </source>
</reference>
<evidence type="ECO:0000313" key="2">
    <source>
        <dbReference type="Proteomes" id="UP000824533"/>
    </source>
</evidence>
<accession>A0ACC1CI56</accession>
<organism evidence="1 2">
    <name type="scientific">Dendrolimus kikuchii</name>
    <dbReference type="NCBI Taxonomy" id="765133"/>
    <lineage>
        <taxon>Eukaryota</taxon>
        <taxon>Metazoa</taxon>
        <taxon>Ecdysozoa</taxon>
        <taxon>Arthropoda</taxon>
        <taxon>Hexapoda</taxon>
        <taxon>Insecta</taxon>
        <taxon>Pterygota</taxon>
        <taxon>Neoptera</taxon>
        <taxon>Endopterygota</taxon>
        <taxon>Lepidoptera</taxon>
        <taxon>Glossata</taxon>
        <taxon>Ditrysia</taxon>
        <taxon>Bombycoidea</taxon>
        <taxon>Lasiocampidae</taxon>
        <taxon>Dendrolimus</taxon>
    </lineage>
</organism>
<comment type="caution">
    <text evidence="1">The sequence shown here is derived from an EMBL/GenBank/DDBJ whole genome shotgun (WGS) entry which is preliminary data.</text>
</comment>
<dbReference type="EMBL" id="CM034410">
    <property type="protein sequence ID" value="KAJ0171259.1"/>
    <property type="molecule type" value="Genomic_DNA"/>
</dbReference>
<dbReference type="Proteomes" id="UP000824533">
    <property type="component" value="Linkage Group LG24"/>
</dbReference>
<name>A0ACC1CI56_9NEOP</name>
<keyword evidence="2" id="KW-1185">Reference proteome</keyword>
<sequence length="282" mass="33025">MEECTNLFNSIDRNYHLVNEAYNVAKSLFNQGRANYMALKEKSLKAIDTFLDLVFIMNNEMAKELRSAVLKFYKIRYFNDFTNYMITMEEIKDIVEHCLIDPVEKLEQIRTQFQDVIKNFEDIRNFDTVEKCYKELPDEVAATHCILHQGVLFNETMQESLVTIVETKTKQHAQDMNQSLHNVQKCLNYFVPKFFEQLLLDAYTSNCGYLRVVNASIADLVTDKWRSNETLFPEKWTPVVRMLKENSKLPTLMKKEKLIDSIYFLGNVTNSIDTSIQFHASS</sequence>
<gene>
    <name evidence="1" type="ORF">K1T71_012809</name>
</gene>
<protein>
    <submittedName>
        <fullName evidence="1">Uncharacterized protein</fullName>
    </submittedName>
</protein>